<evidence type="ECO:0000313" key="4">
    <source>
        <dbReference type="EMBL" id="GBF32446.1"/>
    </source>
</evidence>
<dbReference type="Pfam" id="PF06386">
    <property type="entry name" value="GvpL_GvpF"/>
    <property type="match status" value="1"/>
</dbReference>
<reference evidence="5" key="1">
    <citation type="submission" date="2018-02" db="EMBL/GenBank/DDBJ databases">
        <title>Genome sequence of Desulfocucumis palustris strain NAW-5.</title>
        <authorList>
            <person name="Watanabe M."/>
            <person name="Kojima H."/>
            <person name="Fukui M."/>
        </authorList>
    </citation>
    <scope>NUCLEOTIDE SEQUENCE [LARGE SCALE GENOMIC DNA]</scope>
    <source>
        <strain evidence="5">NAW-5</strain>
    </source>
</reference>
<dbReference type="EMBL" id="BFAV01000030">
    <property type="protein sequence ID" value="GBF32446.1"/>
    <property type="molecule type" value="Genomic_DNA"/>
</dbReference>
<dbReference type="PANTHER" id="PTHR36852:SF1">
    <property type="entry name" value="PROTEIN GVPL 2"/>
    <property type="match status" value="1"/>
</dbReference>
<dbReference type="Proteomes" id="UP000239549">
    <property type="component" value="Unassembled WGS sequence"/>
</dbReference>
<comment type="subcellular location">
    <subcellularLocation>
        <location evidence="2">Gas vesicle</location>
    </subcellularLocation>
</comment>
<dbReference type="OrthoDB" id="144737at2"/>
<dbReference type="AlphaFoldDB" id="A0A2L2XDY6"/>
<protein>
    <submittedName>
        <fullName evidence="4">Gas vesicle synthesis GvpLGvpF</fullName>
    </submittedName>
</protein>
<evidence type="ECO:0000256" key="3">
    <source>
        <dbReference type="ARBA" id="ARBA00035643"/>
    </source>
</evidence>
<comment type="similarity">
    <text evidence="3">Belongs to the gas vesicle GvpF/GvpL family.</text>
</comment>
<comment type="caution">
    <text evidence="4">The sequence shown here is derived from an EMBL/GenBank/DDBJ whole genome shotgun (WGS) entry which is preliminary data.</text>
</comment>
<accession>A0A2L2XDY6</accession>
<dbReference type="InterPro" id="IPR009430">
    <property type="entry name" value="GvpL/GvpF"/>
</dbReference>
<dbReference type="PANTHER" id="PTHR36852">
    <property type="entry name" value="PROTEIN GVPL 2"/>
    <property type="match status" value="1"/>
</dbReference>
<evidence type="ECO:0000313" key="5">
    <source>
        <dbReference type="Proteomes" id="UP000239549"/>
    </source>
</evidence>
<organism evidence="4 5">
    <name type="scientific">Desulfocucumis palustris</name>
    <dbReference type="NCBI Taxonomy" id="1898651"/>
    <lineage>
        <taxon>Bacteria</taxon>
        <taxon>Bacillati</taxon>
        <taxon>Bacillota</taxon>
        <taxon>Clostridia</taxon>
        <taxon>Eubacteriales</taxon>
        <taxon>Desulfocucumaceae</taxon>
        <taxon>Desulfocucumis</taxon>
    </lineage>
</organism>
<proteinExistence type="inferred from homology"/>
<evidence type="ECO:0000256" key="1">
    <source>
        <dbReference type="ARBA" id="ARBA00022987"/>
    </source>
</evidence>
<dbReference type="GO" id="GO:0031412">
    <property type="term" value="P:gas vesicle organization"/>
    <property type="evidence" value="ECO:0007669"/>
    <property type="project" value="InterPro"/>
</dbReference>
<gene>
    <name evidence="4" type="ORF">DCCM_0642</name>
</gene>
<keyword evidence="5" id="KW-1185">Reference proteome</keyword>
<evidence type="ECO:0000256" key="2">
    <source>
        <dbReference type="ARBA" id="ARBA00035108"/>
    </source>
</evidence>
<sequence length="235" mass="26453">MLYLYGIIDSPEPIYYTCSGRNIYTLAYNDISALVSRGDGPMTRVTGENVIIHGEVLNGIVEKQALLPVRFGTLLGGGDVEGLLSRNYHQFLASLNEVRGMVEMSVRALWNAAEEEEKCRQGNDFSDPREDLPGNPGTLFLMQKRRQLLLERCLKSAAGIPADEIHGWLSRAAVKHIKRVLPSPAMFFHGSYMINRERAGDFAAEFSSLRDKFTRYKFLLSGPWPLYSFVSLNCR</sequence>
<name>A0A2L2XDY6_9FIRM</name>
<keyword evidence="1" id="KW-0304">Gas vesicle</keyword>
<dbReference type="RefSeq" id="WP_104370982.1">
    <property type="nucleotide sequence ID" value="NZ_BFAV01000030.1"/>
</dbReference>
<dbReference type="GO" id="GO:0031411">
    <property type="term" value="C:gas vesicle"/>
    <property type="evidence" value="ECO:0007669"/>
    <property type="project" value="UniProtKB-SubCell"/>
</dbReference>